<organism evidence="2 3">
    <name type="scientific">Coprinellus micaceus</name>
    <name type="common">Glistening ink-cap mushroom</name>
    <name type="synonym">Coprinus micaceus</name>
    <dbReference type="NCBI Taxonomy" id="71717"/>
    <lineage>
        <taxon>Eukaryota</taxon>
        <taxon>Fungi</taxon>
        <taxon>Dikarya</taxon>
        <taxon>Basidiomycota</taxon>
        <taxon>Agaricomycotina</taxon>
        <taxon>Agaricomycetes</taxon>
        <taxon>Agaricomycetidae</taxon>
        <taxon>Agaricales</taxon>
        <taxon>Agaricineae</taxon>
        <taxon>Psathyrellaceae</taxon>
        <taxon>Coprinellus</taxon>
    </lineage>
</organism>
<evidence type="ECO:0000256" key="1">
    <source>
        <dbReference type="SAM" id="MobiDB-lite"/>
    </source>
</evidence>
<gene>
    <name evidence="2" type="ORF">FA13DRAFT_1723397</name>
</gene>
<keyword evidence="3" id="KW-1185">Reference proteome</keyword>
<evidence type="ECO:0000313" key="3">
    <source>
        <dbReference type="Proteomes" id="UP000298030"/>
    </source>
</evidence>
<accession>A0A4Y7R610</accession>
<dbReference type="Proteomes" id="UP000298030">
    <property type="component" value="Unassembled WGS sequence"/>
</dbReference>
<protein>
    <submittedName>
        <fullName evidence="2">Uncharacterized protein</fullName>
    </submittedName>
</protein>
<proteinExistence type="predicted"/>
<name>A0A4Y7R610_COPMI</name>
<comment type="caution">
    <text evidence="2">The sequence shown here is derived from an EMBL/GenBank/DDBJ whole genome shotgun (WGS) entry which is preliminary data.</text>
</comment>
<feature type="compositionally biased region" description="Low complexity" evidence="1">
    <location>
        <begin position="35"/>
        <end position="54"/>
    </location>
</feature>
<evidence type="ECO:0000313" key="2">
    <source>
        <dbReference type="EMBL" id="TEB04050.1"/>
    </source>
</evidence>
<reference evidence="2 3" key="1">
    <citation type="journal article" date="2019" name="Nat. Ecol. Evol.">
        <title>Megaphylogeny resolves global patterns of mushroom evolution.</title>
        <authorList>
            <person name="Varga T."/>
            <person name="Krizsan K."/>
            <person name="Foldi C."/>
            <person name="Dima B."/>
            <person name="Sanchez-Garcia M."/>
            <person name="Sanchez-Ramirez S."/>
            <person name="Szollosi G.J."/>
            <person name="Szarkandi J.G."/>
            <person name="Papp V."/>
            <person name="Albert L."/>
            <person name="Andreopoulos W."/>
            <person name="Angelini C."/>
            <person name="Antonin V."/>
            <person name="Barry K.W."/>
            <person name="Bougher N.L."/>
            <person name="Buchanan P."/>
            <person name="Buyck B."/>
            <person name="Bense V."/>
            <person name="Catcheside P."/>
            <person name="Chovatia M."/>
            <person name="Cooper J."/>
            <person name="Damon W."/>
            <person name="Desjardin D."/>
            <person name="Finy P."/>
            <person name="Geml J."/>
            <person name="Haridas S."/>
            <person name="Hughes K."/>
            <person name="Justo A."/>
            <person name="Karasinski D."/>
            <person name="Kautmanova I."/>
            <person name="Kiss B."/>
            <person name="Kocsube S."/>
            <person name="Kotiranta H."/>
            <person name="LaButti K.M."/>
            <person name="Lechner B.E."/>
            <person name="Liimatainen K."/>
            <person name="Lipzen A."/>
            <person name="Lukacs Z."/>
            <person name="Mihaltcheva S."/>
            <person name="Morgado L.N."/>
            <person name="Niskanen T."/>
            <person name="Noordeloos M.E."/>
            <person name="Ohm R.A."/>
            <person name="Ortiz-Santana B."/>
            <person name="Ovrebo C."/>
            <person name="Racz N."/>
            <person name="Riley R."/>
            <person name="Savchenko A."/>
            <person name="Shiryaev A."/>
            <person name="Soop K."/>
            <person name="Spirin V."/>
            <person name="Szebenyi C."/>
            <person name="Tomsovsky M."/>
            <person name="Tulloss R.E."/>
            <person name="Uehling J."/>
            <person name="Grigoriev I.V."/>
            <person name="Vagvolgyi C."/>
            <person name="Papp T."/>
            <person name="Martin F.M."/>
            <person name="Miettinen O."/>
            <person name="Hibbett D.S."/>
            <person name="Nagy L.G."/>
        </authorList>
    </citation>
    <scope>NUCLEOTIDE SEQUENCE [LARGE SCALE GENOMIC DNA]</scope>
    <source>
        <strain evidence="2 3">FP101781</strain>
    </source>
</reference>
<feature type="region of interest" description="Disordered" evidence="1">
    <location>
        <begin position="34"/>
        <end position="67"/>
    </location>
</feature>
<dbReference type="AlphaFoldDB" id="A0A4Y7R610"/>
<sequence length="167" mass="18419">MPKTPTLKLESASQCATRLPTSFIPNEAGGELWQLSLPSSPTSRLSRWSRSTASESQTPPMSPGRHGAFKQFGCKLRQHPLQLNRTMPQQHAGVTSAFQTPQRVPSIAVQRSTEKGVNTLPAGRVATAEANLKLAQRRERSCCSSGRCHLKRREGRYKDRLEAKGDP</sequence>
<dbReference type="EMBL" id="QPFP01000651">
    <property type="protein sequence ID" value="TEB04050.1"/>
    <property type="molecule type" value="Genomic_DNA"/>
</dbReference>